<name>A0A9X7VZM9_9BACL</name>
<dbReference type="NCBIfam" id="TIGR00257">
    <property type="entry name" value="IMPACT_YIGZ"/>
    <property type="match status" value="1"/>
</dbReference>
<reference evidence="4 5" key="1">
    <citation type="submission" date="2021-02" db="EMBL/GenBank/DDBJ databases">
        <title>Alicyclobacillus curvatus sp. nov. and Alicyclobacillus mengziensis sp. nov., two acidophilic bacteria isolated from acid mine drainage.</title>
        <authorList>
            <person name="Huang Y."/>
        </authorList>
    </citation>
    <scope>NUCLEOTIDE SEQUENCE [LARGE SCALE GENOMIC DNA]</scope>
    <source>
        <strain evidence="4 5">S30H14</strain>
    </source>
</reference>
<dbReference type="PANTHER" id="PTHR16301">
    <property type="entry name" value="IMPACT-RELATED"/>
    <property type="match status" value="1"/>
</dbReference>
<dbReference type="GO" id="GO:0006446">
    <property type="term" value="P:regulation of translational initiation"/>
    <property type="evidence" value="ECO:0007669"/>
    <property type="project" value="TreeGrafter"/>
</dbReference>
<dbReference type="InterPro" id="IPR015269">
    <property type="entry name" value="UPF0029_Impact_C"/>
</dbReference>
<dbReference type="KEGG" id="afx:JZ786_00310"/>
<feature type="domain" description="Impact N-terminal" evidence="2">
    <location>
        <begin position="21"/>
        <end position="125"/>
    </location>
</feature>
<dbReference type="InterPro" id="IPR015796">
    <property type="entry name" value="Impact_YigZ-like"/>
</dbReference>
<dbReference type="InterPro" id="IPR035647">
    <property type="entry name" value="EFG_III/V"/>
</dbReference>
<dbReference type="InterPro" id="IPR036956">
    <property type="entry name" value="Impact_N_sf"/>
</dbReference>
<dbReference type="InterPro" id="IPR023582">
    <property type="entry name" value="Impact"/>
</dbReference>
<accession>A0A9X7VZM9</accession>
<evidence type="ECO:0000259" key="2">
    <source>
        <dbReference type="Pfam" id="PF01205"/>
    </source>
</evidence>
<dbReference type="InterPro" id="IPR020568">
    <property type="entry name" value="Ribosomal_Su5_D2-typ_SF"/>
</dbReference>
<evidence type="ECO:0000259" key="3">
    <source>
        <dbReference type="Pfam" id="PF09186"/>
    </source>
</evidence>
<protein>
    <submittedName>
        <fullName evidence="4">YigZ family protein</fullName>
    </submittedName>
</protein>
<evidence type="ECO:0000256" key="1">
    <source>
        <dbReference type="ARBA" id="ARBA00007665"/>
    </source>
</evidence>
<proteinExistence type="inferred from homology"/>
<dbReference type="GO" id="GO:0005737">
    <property type="term" value="C:cytoplasm"/>
    <property type="evidence" value="ECO:0007669"/>
    <property type="project" value="TreeGrafter"/>
</dbReference>
<feature type="domain" description="UPF0029" evidence="3">
    <location>
        <begin position="142"/>
        <end position="197"/>
    </location>
</feature>
<dbReference type="SUPFAM" id="SSF54980">
    <property type="entry name" value="EF-G C-terminal domain-like"/>
    <property type="match status" value="1"/>
</dbReference>
<keyword evidence="5" id="KW-1185">Reference proteome</keyword>
<dbReference type="Gene3D" id="3.30.230.30">
    <property type="entry name" value="Impact, N-terminal domain"/>
    <property type="match status" value="1"/>
</dbReference>
<sequence>MSDDVTFHTVEAEAEAEIIIKKSKFIGRIVPVQSAAEAEAELAKIREVHKAATHNCFAYRVGLGVPIERFSDDGEPSGTAGRPILEVLRRRPVLNALVVVTRYFGGTLLGANGLIRAYADGAAKAMDAATVLRCLPMQKLAVVCDYSQYGKLEYALQEDGFSLEDKEYTNKVSFSLWAETGDTEKVLEKVANLTGGQARMDAAKPEYVGVRPDGSMVHSVLNQG</sequence>
<organism evidence="4 5">
    <name type="scientific">Alicyclobacillus mengziensis</name>
    <dbReference type="NCBI Taxonomy" id="2931921"/>
    <lineage>
        <taxon>Bacteria</taxon>
        <taxon>Bacillati</taxon>
        <taxon>Bacillota</taxon>
        <taxon>Bacilli</taxon>
        <taxon>Bacillales</taxon>
        <taxon>Alicyclobacillaceae</taxon>
        <taxon>Alicyclobacillus</taxon>
    </lineage>
</organism>
<dbReference type="InterPro" id="IPR001498">
    <property type="entry name" value="Impact_N"/>
</dbReference>
<comment type="similarity">
    <text evidence="1">Belongs to the IMPACT family.</text>
</comment>
<evidence type="ECO:0000313" key="5">
    <source>
        <dbReference type="Proteomes" id="UP000663505"/>
    </source>
</evidence>
<dbReference type="InterPro" id="IPR020569">
    <property type="entry name" value="UPF0029_Impact_CS"/>
</dbReference>
<dbReference type="Proteomes" id="UP000663505">
    <property type="component" value="Chromosome"/>
</dbReference>
<dbReference type="PANTHER" id="PTHR16301:SF20">
    <property type="entry name" value="IMPACT FAMILY MEMBER YIGZ"/>
    <property type="match status" value="1"/>
</dbReference>
<dbReference type="EMBL" id="CP071182">
    <property type="protein sequence ID" value="QSO47550.1"/>
    <property type="molecule type" value="Genomic_DNA"/>
</dbReference>
<dbReference type="Pfam" id="PF09186">
    <property type="entry name" value="DUF1949"/>
    <property type="match status" value="1"/>
</dbReference>
<evidence type="ECO:0000313" key="4">
    <source>
        <dbReference type="EMBL" id="QSO47550.1"/>
    </source>
</evidence>
<dbReference type="SUPFAM" id="SSF54211">
    <property type="entry name" value="Ribosomal protein S5 domain 2-like"/>
    <property type="match status" value="1"/>
</dbReference>
<dbReference type="Gene3D" id="3.30.70.240">
    <property type="match status" value="1"/>
</dbReference>
<dbReference type="AlphaFoldDB" id="A0A9X7VZM9"/>
<dbReference type="Pfam" id="PF01205">
    <property type="entry name" value="Impact_N"/>
    <property type="match status" value="1"/>
</dbReference>
<dbReference type="PROSITE" id="PS00910">
    <property type="entry name" value="UPF0029"/>
    <property type="match status" value="1"/>
</dbReference>
<gene>
    <name evidence="4" type="ORF">JZ786_00310</name>
</gene>
<dbReference type="RefSeq" id="WP_206656894.1">
    <property type="nucleotide sequence ID" value="NZ_CP071182.1"/>
</dbReference>